<name>A0A0G1RMJ3_9BACT</name>
<dbReference type="AlphaFoldDB" id="A0A0G1RMJ3"/>
<dbReference type="InterPro" id="IPR027434">
    <property type="entry name" value="Homing_endonucl"/>
</dbReference>
<dbReference type="InterPro" id="IPR004860">
    <property type="entry name" value="LAGLIDADG_dom"/>
</dbReference>
<dbReference type="Pfam" id="PF14528">
    <property type="entry name" value="LAGLIDADG_3"/>
    <property type="match status" value="1"/>
</dbReference>
<feature type="domain" description="DOD-type homing endonuclease" evidence="1">
    <location>
        <begin position="144"/>
        <end position="288"/>
    </location>
</feature>
<dbReference type="Proteomes" id="UP000034107">
    <property type="component" value="Unassembled WGS sequence"/>
</dbReference>
<evidence type="ECO:0000259" key="1">
    <source>
        <dbReference type="PROSITE" id="PS50819"/>
    </source>
</evidence>
<comment type="caution">
    <text evidence="2">The sequence shown here is derived from an EMBL/GenBank/DDBJ whole genome shotgun (WGS) entry which is preliminary data.</text>
</comment>
<gene>
    <name evidence="2" type="ORF">UX31_C0006G0037</name>
</gene>
<reference evidence="2 3" key="1">
    <citation type="journal article" date="2015" name="Nature">
        <title>rRNA introns, odd ribosomes, and small enigmatic genomes across a large radiation of phyla.</title>
        <authorList>
            <person name="Brown C.T."/>
            <person name="Hug L.A."/>
            <person name="Thomas B.C."/>
            <person name="Sharon I."/>
            <person name="Castelle C.J."/>
            <person name="Singh A."/>
            <person name="Wilkins M.J."/>
            <person name="Williams K.H."/>
            <person name="Banfield J.F."/>
        </authorList>
    </citation>
    <scope>NUCLEOTIDE SEQUENCE [LARGE SCALE GENOMIC DNA]</scope>
</reference>
<evidence type="ECO:0000313" key="2">
    <source>
        <dbReference type="EMBL" id="KKU22125.1"/>
    </source>
</evidence>
<dbReference type="GO" id="GO:0004519">
    <property type="term" value="F:endonuclease activity"/>
    <property type="evidence" value="ECO:0007669"/>
    <property type="project" value="InterPro"/>
</dbReference>
<sequence>MEARIHLPQGKQKSFLEAVLRKSELSVDQLAVYCTVTPRTFRDWHREKYFGPHKTFEKLARDFRVTLPKGETLTPYWYVAKGASLGGKKYLEMYGPPGTLEGRKKGGRVSQERRRQDPLRYKALGCNVAKEFIVPAPSTELAELIGVFLGDGGLTSHQATIYLSALVDREYSYFLAGLIQRVFRVKPSIYERINDHSIRLAISGVYFVNSLEDLGLKRGNKMKNKIRIPKWVLRNKQYATACVRGLFDTDGGFYFHRKRSGIYIGWCFTSYSESLLGDVHNVLQRVGLNAKKEQEGRLYMYDLWSIERYMELIGSHNPKNIAKFQSHLAVREKK</sequence>
<dbReference type="GO" id="GO:0016539">
    <property type="term" value="P:intein-mediated protein splicing"/>
    <property type="evidence" value="ECO:0007669"/>
    <property type="project" value="InterPro"/>
</dbReference>
<dbReference type="SUPFAM" id="SSF55608">
    <property type="entry name" value="Homing endonucleases"/>
    <property type="match status" value="1"/>
</dbReference>
<dbReference type="InterPro" id="IPR004042">
    <property type="entry name" value="Intein_endonuc_central"/>
</dbReference>
<accession>A0A0G1RMJ3</accession>
<dbReference type="InterPro" id="IPR006142">
    <property type="entry name" value="INTEIN"/>
</dbReference>
<dbReference type="Gene3D" id="3.10.28.10">
    <property type="entry name" value="Homing endonucleases"/>
    <property type="match status" value="1"/>
</dbReference>
<protein>
    <recommendedName>
        <fullName evidence="1">DOD-type homing endonuclease domain-containing protein</fullName>
    </recommendedName>
</protein>
<organism evidence="2 3">
    <name type="scientific">Candidatus Nomurabacteria bacterium GW2011_GWA1_46_11</name>
    <dbReference type="NCBI Taxonomy" id="1618732"/>
    <lineage>
        <taxon>Bacteria</taxon>
        <taxon>Candidatus Nomuraibacteriota</taxon>
    </lineage>
</organism>
<dbReference type="PRINTS" id="PR00379">
    <property type="entry name" value="INTEIN"/>
</dbReference>
<evidence type="ECO:0000313" key="3">
    <source>
        <dbReference type="Proteomes" id="UP000034107"/>
    </source>
</evidence>
<dbReference type="PROSITE" id="PS50819">
    <property type="entry name" value="INTEIN_ENDONUCLEASE"/>
    <property type="match status" value="1"/>
</dbReference>
<dbReference type="EMBL" id="LCLS01000006">
    <property type="protein sequence ID" value="KKU22125.1"/>
    <property type="molecule type" value="Genomic_DNA"/>
</dbReference>
<proteinExistence type="predicted"/>